<reference evidence="2 3" key="1">
    <citation type="submission" date="2024-06" db="EMBL/GenBank/DDBJ databases">
        <title>Complete genome of Phlyctema vagabunda strain 19-DSS-EL-015.</title>
        <authorList>
            <person name="Fiorenzani C."/>
        </authorList>
    </citation>
    <scope>NUCLEOTIDE SEQUENCE [LARGE SCALE GENOMIC DNA]</scope>
    <source>
        <strain evidence="2 3">19-DSS-EL-015</strain>
    </source>
</reference>
<evidence type="ECO:0000256" key="1">
    <source>
        <dbReference type="SAM" id="MobiDB-lite"/>
    </source>
</evidence>
<proteinExistence type="predicted"/>
<dbReference type="Proteomes" id="UP001629113">
    <property type="component" value="Unassembled WGS sequence"/>
</dbReference>
<gene>
    <name evidence="2" type="ORF">PVAG01_05147</name>
</gene>
<feature type="compositionally biased region" description="Polar residues" evidence="1">
    <location>
        <begin position="436"/>
        <end position="455"/>
    </location>
</feature>
<evidence type="ECO:0000313" key="3">
    <source>
        <dbReference type="Proteomes" id="UP001629113"/>
    </source>
</evidence>
<feature type="region of interest" description="Disordered" evidence="1">
    <location>
        <begin position="471"/>
        <end position="518"/>
    </location>
</feature>
<evidence type="ECO:0000313" key="2">
    <source>
        <dbReference type="EMBL" id="KAL3423400.1"/>
    </source>
</evidence>
<feature type="compositionally biased region" description="Polar residues" evidence="1">
    <location>
        <begin position="237"/>
        <end position="250"/>
    </location>
</feature>
<name>A0ABR4PJB6_9HELO</name>
<dbReference type="EMBL" id="JBFCZG010000004">
    <property type="protein sequence ID" value="KAL3423400.1"/>
    <property type="molecule type" value="Genomic_DNA"/>
</dbReference>
<organism evidence="2 3">
    <name type="scientific">Phlyctema vagabunda</name>
    <dbReference type="NCBI Taxonomy" id="108571"/>
    <lineage>
        <taxon>Eukaryota</taxon>
        <taxon>Fungi</taxon>
        <taxon>Dikarya</taxon>
        <taxon>Ascomycota</taxon>
        <taxon>Pezizomycotina</taxon>
        <taxon>Leotiomycetes</taxon>
        <taxon>Helotiales</taxon>
        <taxon>Dermateaceae</taxon>
        <taxon>Phlyctema</taxon>
    </lineage>
</organism>
<feature type="compositionally biased region" description="Acidic residues" evidence="1">
    <location>
        <begin position="499"/>
        <end position="516"/>
    </location>
</feature>
<feature type="compositionally biased region" description="Polar residues" evidence="1">
    <location>
        <begin position="408"/>
        <end position="426"/>
    </location>
</feature>
<feature type="region of interest" description="Disordered" evidence="1">
    <location>
        <begin position="397"/>
        <end position="458"/>
    </location>
</feature>
<sequence>MAGRRALSQVSGDESETTEMVQCHSELDALKPFEEGLDSEYYPCILLEDATVYEKDGVTMTNLLNVEHGGPYIVRGKLAVDKDVSECLQHEKYQGTYIEINNCQGFSIGIDPIVLWALGRSGWLEIRPSREYTQMYAHMKEGINIYFFLTVLYEGRKQKKSLSMDQILLQYGKHDGTGMVKAEVGQIFKNHAEFLLSQMGRVESSVNWKNTLAYSWLKSVKPDVHQRIPKQKPEGISETTSKVMTSTPGSVQVHRIHISDPAKFHEDAKPKSITEERRLRHSLKPIQSQEAQHRGGSGSLTSSGVPNTVEVILQVIEQEYDKRQKLTLAKLGTTIYLRFSFKNYSVGQAIVKIWAREIIAALNEDWYETPVYQSLKRHVELNEITEHHDEAAATILRPRAKKSDATDRSGQTTIQDTRAQEITSRTRSSELRKPTETTPPRSAGKSISHSFTGQRSGKEAVLRLVSSSIKRSNLSADDSSEDEQHSNFGQRKRRRASSEDEIGEQELDGEDPDDDDREMKVNTKGSFDMVSELLPTLEPRGPNGTWFCQTEGCTYIVRNALEDDGREEIRKHFLEHADTTAKEDLVLKEARPHLPVNHLLEKLRSLGEIASTNDDEETPSINGVQVPRPIKRHGMIL</sequence>
<accession>A0ABR4PJB6</accession>
<comment type="caution">
    <text evidence="2">The sequence shown here is derived from an EMBL/GenBank/DDBJ whole genome shotgun (WGS) entry which is preliminary data.</text>
</comment>
<feature type="region of interest" description="Disordered" evidence="1">
    <location>
        <begin position="227"/>
        <end position="250"/>
    </location>
</feature>
<protein>
    <submittedName>
        <fullName evidence="2">Defective in methylation-7 protein</fullName>
    </submittedName>
</protein>
<keyword evidence="3" id="KW-1185">Reference proteome</keyword>